<name>A0A8H6Z3V4_9AGAR</name>
<organism evidence="1 2">
    <name type="scientific">Mycena venus</name>
    <dbReference type="NCBI Taxonomy" id="2733690"/>
    <lineage>
        <taxon>Eukaryota</taxon>
        <taxon>Fungi</taxon>
        <taxon>Dikarya</taxon>
        <taxon>Basidiomycota</taxon>
        <taxon>Agaricomycotina</taxon>
        <taxon>Agaricomycetes</taxon>
        <taxon>Agaricomycetidae</taxon>
        <taxon>Agaricales</taxon>
        <taxon>Marasmiineae</taxon>
        <taxon>Mycenaceae</taxon>
        <taxon>Mycena</taxon>
    </lineage>
</organism>
<comment type="caution">
    <text evidence="1">The sequence shown here is derived from an EMBL/GenBank/DDBJ whole genome shotgun (WGS) entry which is preliminary data.</text>
</comment>
<accession>A0A8H6Z3V4</accession>
<dbReference type="AlphaFoldDB" id="A0A8H6Z3V4"/>
<evidence type="ECO:0000313" key="1">
    <source>
        <dbReference type="EMBL" id="KAF7372105.1"/>
    </source>
</evidence>
<evidence type="ECO:0000313" key="2">
    <source>
        <dbReference type="Proteomes" id="UP000620124"/>
    </source>
</evidence>
<protein>
    <submittedName>
        <fullName evidence="1">Uncharacterized protein</fullName>
    </submittedName>
</protein>
<proteinExistence type="predicted"/>
<reference evidence="1" key="1">
    <citation type="submission" date="2020-05" db="EMBL/GenBank/DDBJ databases">
        <title>Mycena genomes resolve the evolution of fungal bioluminescence.</title>
        <authorList>
            <person name="Tsai I.J."/>
        </authorList>
    </citation>
    <scope>NUCLEOTIDE SEQUENCE</scope>
    <source>
        <strain evidence="1">CCC161011</strain>
    </source>
</reference>
<dbReference type="Proteomes" id="UP000620124">
    <property type="component" value="Unassembled WGS sequence"/>
</dbReference>
<dbReference type="EMBL" id="JACAZI010000001">
    <property type="protein sequence ID" value="KAF7372105.1"/>
    <property type="molecule type" value="Genomic_DNA"/>
</dbReference>
<sequence length="292" mass="30985">MNRPGVEDLKAHAPTWPTRSIAGMKTRCTRAWAHPSGDDALAVPGHHDVRAIVGDGECYSLYFLSSSASHSASRTLPSTAFPPAPPFRSVAIAAANMPSRTPNRATSSTLLIPNQHATSDTCVMDEMLSFHGDARVDYVGKGVLVLTSSLALPRRHFPSRRAAGGRIWMHGDRGPRARGGPCAGGFKPGWHILCVCRRASSGQKRPSACGTSNWNCGPVRACADMFAEGRPARTELHRMTSDSRCSIAFTGGGRDSLCVHCGLVAPEAPILQPAPSLYRASSCTPSSTVGAR</sequence>
<gene>
    <name evidence="1" type="ORF">MVEN_00069200</name>
</gene>
<keyword evidence="2" id="KW-1185">Reference proteome</keyword>